<evidence type="ECO:0000313" key="8">
    <source>
        <dbReference type="Proteomes" id="UP000834106"/>
    </source>
</evidence>
<dbReference type="PROSITE" id="PS51485">
    <property type="entry name" value="PHYTOCYANIN"/>
    <property type="match status" value="1"/>
</dbReference>
<dbReference type="InterPro" id="IPR028871">
    <property type="entry name" value="BlueCu_1_BS"/>
</dbReference>
<dbReference type="Gene3D" id="2.60.40.420">
    <property type="entry name" value="Cupredoxins - blue copper proteins"/>
    <property type="match status" value="1"/>
</dbReference>
<gene>
    <name evidence="7" type="ORF">FPE_LOCUS8854</name>
</gene>
<organism evidence="7 8">
    <name type="scientific">Fraxinus pennsylvanica</name>
    <dbReference type="NCBI Taxonomy" id="56036"/>
    <lineage>
        <taxon>Eukaryota</taxon>
        <taxon>Viridiplantae</taxon>
        <taxon>Streptophyta</taxon>
        <taxon>Embryophyta</taxon>
        <taxon>Tracheophyta</taxon>
        <taxon>Spermatophyta</taxon>
        <taxon>Magnoliopsida</taxon>
        <taxon>eudicotyledons</taxon>
        <taxon>Gunneridae</taxon>
        <taxon>Pentapetalae</taxon>
        <taxon>asterids</taxon>
        <taxon>lamiids</taxon>
        <taxon>Lamiales</taxon>
        <taxon>Oleaceae</taxon>
        <taxon>Oleeae</taxon>
        <taxon>Fraxinus</taxon>
    </lineage>
</organism>
<evidence type="ECO:0000313" key="7">
    <source>
        <dbReference type="EMBL" id="CAI9761424.1"/>
    </source>
</evidence>
<keyword evidence="5" id="KW-1133">Transmembrane helix</keyword>
<reference evidence="7" key="1">
    <citation type="submission" date="2023-05" db="EMBL/GenBank/DDBJ databases">
        <authorList>
            <person name="Huff M."/>
        </authorList>
    </citation>
    <scope>NUCLEOTIDE SEQUENCE</scope>
</reference>
<evidence type="ECO:0000256" key="1">
    <source>
        <dbReference type="ARBA" id="ARBA00022723"/>
    </source>
</evidence>
<keyword evidence="3" id="KW-0325">Glycoprotein</keyword>
<feature type="compositionally biased region" description="Low complexity" evidence="4">
    <location>
        <begin position="147"/>
        <end position="159"/>
    </location>
</feature>
<evidence type="ECO:0000256" key="2">
    <source>
        <dbReference type="ARBA" id="ARBA00023008"/>
    </source>
</evidence>
<keyword evidence="2" id="KW-0186">Copper</keyword>
<dbReference type="GO" id="GO:0046872">
    <property type="term" value="F:metal ion binding"/>
    <property type="evidence" value="ECO:0007669"/>
    <property type="project" value="UniProtKB-KW"/>
</dbReference>
<name>A0AAD2DPD7_9LAMI</name>
<evidence type="ECO:0000256" key="4">
    <source>
        <dbReference type="SAM" id="MobiDB-lite"/>
    </source>
</evidence>
<dbReference type="PANTHER" id="PTHR33021:SF235">
    <property type="entry name" value="COPPER ION BINDING _ ELECTRON CARRIER PROTEIN-RELATED"/>
    <property type="match status" value="1"/>
</dbReference>
<dbReference type="FunFam" id="2.60.40.420:FF:000003">
    <property type="entry name" value="Blue copper"/>
    <property type="match status" value="1"/>
</dbReference>
<dbReference type="PANTHER" id="PTHR33021">
    <property type="entry name" value="BLUE COPPER PROTEIN"/>
    <property type="match status" value="1"/>
</dbReference>
<dbReference type="Proteomes" id="UP000834106">
    <property type="component" value="Chromosome 5"/>
</dbReference>
<dbReference type="InterPro" id="IPR039391">
    <property type="entry name" value="Phytocyanin-like"/>
</dbReference>
<feature type="compositionally biased region" description="Low complexity" evidence="4">
    <location>
        <begin position="166"/>
        <end position="180"/>
    </location>
</feature>
<sequence>MGLAKTAMVFFFIINVVCVLSMAMGNVVYKVGGAAGWTNIGNVDFKSWAASKNFHVGDTILFEYNKEFHNVVRVTHKNFNACNSTAPYETFATGADSFTIKKPGHFYFICSVPGHCEGGQKVDIRVSAASNSAPASAPSPTDSEAVPPSHGHGHPSSSPVLPKFQSPTVSPSPVEAPVPSAHAPHRNAGVSLYSSWKLWVPVAVLSFGLSAIAF</sequence>
<keyword evidence="5" id="KW-0472">Membrane</keyword>
<protein>
    <recommendedName>
        <fullName evidence="6">Phytocyanin domain-containing protein</fullName>
    </recommendedName>
</protein>
<feature type="transmembrane region" description="Helical" evidence="5">
    <location>
        <begin position="6"/>
        <end position="29"/>
    </location>
</feature>
<dbReference type="SUPFAM" id="SSF49503">
    <property type="entry name" value="Cupredoxins"/>
    <property type="match status" value="1"/>
</dbReference>
<proteinExistence type="predicted"/>
<keyword evidence="8" id="KW-1185">Reference proteome</keyword>
<keyword evidence="5" id="KW-0812">Transmembrane</keyword>
<evidence type="ECO:0000259" key="6">
    <source>
        <dbReference type="PROSITE" id="PS51485"/>
    </source>
</evidence>
<dbReference type="GO" id="GO:0005886">
    <property type="term" value="C:plasma membrane"/>
    <property type="evidence" value="ECO:0007669"/>
    <property type="project" value="TreeGrafter"/>
</dbReference>
<dbReference type="AlphaFoldDB" id="A0AAD2DPD7"/>
<dbReference type="Pfam" id="PF02298">
    <property type="entry name" value="Cu_bind_like"/>
    <property type="match status" value="1"/>
</dbReference>
<evidence type="ECO:0000256" key="3">
    <source>
        <dbReference type="ARBA" id="ARBA00023180"/>
    </source>
</evidence>
<feature type="region of interest" description="Disordered" evidence="4">
    <location>
        <begin position="129"/>
        <end position="180"/>
    </location>
</feature>
<feature type="compositionally biased region" description="Low complexity" evidence="4">
    <location>
        <begin position="129"/>
        <end position="140"/>
    </location>
</feature>
<dbReference type="EMBL" id="OU503040">
    <property type="protein sequence ID" value="CAI9761424.1"/>
    <property type="molecule type" value="Genomic_DNA"/>
</dbReference>
<dbReference type="PROSITE" id="PS00196">
    <property type="entry name" value="COPPER_BLUE"/>
    <property type="match status" value="1"/>
</dbReference>
<evidence type="ECO:0000256" key="5">
    <source>
        <dbReference type="SAM" id="Phobius"/>
    </source>
</evidence>
<keyword evidence="1" id="KW-0479">Metal-binding</keyword>
<feature type="domain" description="Phytocyanin" evidence="6">
    <location>
        <begin position="27"/>
        <end position="128"/>
    </location>
</feature>
<dbReference type="InterPro" id="IPR008972">
    <property type="entry name" value="Cupredoxin"/>
</dbReference>
<dbReference type="InterPro" id="IPR003245">
    <property type="entry name" value="Phytocyanin_dom"/>
</dbReference>
<accession>A0AAD2DPD7</accession>
<dbReference type="GO" id="GO:0009055">
    <property type="term" value="F:electron transfer activity"/>
    <property type="evidence" value="ECO:0007669"/>
    <property type="project" value="InterPro"/>
</dbReference>